<dbReference type="Proteomes" id="UP001244490">
    <property type="component" value="Unassembled WGS sequence"/>
</dbReference>
<organism evidence="1 2">
    <name type="scientific">Klebsiella pneumoniae</name>
    <dbReference type="NCBI Taxonomy" id="573"/>
    <lineage>
        <taxon>Bacteria</taxon>
        <taxon>Pseudomonadati</taxon>
        <taxon>Pseudomonadota</taxon>
        <taxon>Gammaproteobacteria</taxon>
        <taxon>Enterobacterales</taxon>
        <taxon>Enterobacteriaceae</taxon>
        <taxon>Klebsiella/Raoultella group</taxon>
        <taxon>Klebsiella</taxon>
        <taxon>Klebsiella pneumoniae complex</taxon>
    </lineage>
</organism>
<name>A0AAW8AP01_KLEPN</name>
<evidence type="ECO:0000313" key="2">
    <source>
        <dbReference type="Proteomes" id="UP001244490"/>
    </source>
</evidence>
<dbReference type="RefSeq" id="WP_305202187.1">
    <property type="nucleotide sequence ID" value="NZ_JAUUIA010000114.1"/>
</dbReference>
<dbReference type="EMBL" id="JAUUIA010000114">
    <property type="protein sequence ID" value="MDP0970948.1"/>
    <property type="molecule type" value="Genomic_DNA"/>
</dbReference>
<gene>
    <name evidence="1" type="ORF">Q6294_28760</name>
</gene>
<accession>A0AAW8AP01</accession>
<sequence>MTKTLASLTGRPAHAAARRGPALVLWALGAWLAAGPAQAQEFKVSGFASAVAVKTSGGCQPTLLAPAFQNNCTRYI</sequence>
<comment type="caution">
    <text evidence="1">The sequence shown here is derived from an EMBL/GenBank/DDBJ whole genome shotgun (WGS) entry which is preliminary data.</text>
</comment>
<feature type="non-terminal residue" evidence="1">
    <location>
        <position position="76"/>
    </location>
</feature>
<dbReference type="AlphaFoldDB" id="A0AAW8AP01"/>
<evidence type="ECO:0000313" key="1">
    <source>
        <dbReference type="EMBL" id="MDP0970948.1"/>
    </source>
</evidence>
<protein>
    <submittedName>
        <fullName evidence="1">Uncharacterized protein</fullName>
    </submittedName>
</protein>
<reference evidence="1" key="1">
    <citation type="submission" date="2023-07" db="EMBL/GenBank/DDBJ databases">
        <authorList>
            <person name="Peng Z."/>
        </authorList>
    </citation>
    <scope>NUCLEOTIDE SEQUENCE</scope>
    <source>
        <strain evidence="1">KP219</strain>
    </source>
</reference>
<proteinExistence type="predicted"/>